<dbReference type="AlphaFoldDB" id="A0A3E3K4I5"/>
<sequence length="461" mass="54511">MQIQYKWDKRHSKILHEYLSILKDRQIEYFILRNYEGLPEKNESKDVDIIINPNKYRSAAELFIKVLKENNVPNYYVVQFERAHCWIGLDLSSDFYIHVDLIAGYLNKGFEIFDFHELYKNTIEYHGYTVLSPSYDIVMLLLYKVIGCRELKKKYRDKISERFLQNRLHILKILEKVFDKNMADIICAHLDQSDFEWIIQNARCLSKHSKVNAFKKRPIYTTRNVISFFKEKVYRIAVCPRKIRKMIAVEAPDGTGKTTFIDLLAVKLAECFVTDISKVHIYHFRPTLIPNLGELGERAGIMEQDKEFTKPHRGKKTNTVSSLIRIIYYTVDYILGGFVNIRKDVQFDKFTVFDRYAYDFLVDPKRSKINLPFQIRRFFCRIVPQPQITFVLNADPTVVFSRKQELTLNEIKRQMIEFNKLKDIAKGYVKLDANKTPEEITDQALSVIIDYYTNKTNDYIA</sequence>
<protein>
    <recommendedName>
        <fullName evidence="3">Thymidylate kinase-like domain-containing protein</fullName>
    </recommendedName>
</protein>
<evidence type="ECO:0008006" key="3">
    <source>
        <dbReference type="Google" id="ProtNLM"/>
    </source>
</evidence>
<organism evidence="1 2">
    <name type="scientific">Sellimonas intestinalis</name>
    <dbReference type="NCBI Taxonomy" id="1653434"/>
    <lineage>
        <taxon>Bacteria</taxon>
        <taxon>Bacillati</taxon>
        <taxon>Bacillota</taxon>
        <taxon>Clostridia</taxon>
        <taxon>Lachnospirales</taxon>
        <taxon>Lachnospiraceae</taxon>
        <taxon>Sellimonas</taxon>
    </lineage>
</organism>
<dbReference type="EMBL" id="QVLX01000002">
    <property type="protein sequence ID" value="RGE88942.1"/>
    <property type="molecule type" value="Genomic_DNA"/>
</dbReference>
<proteinExistence type="predicted"/>
<dbReference type="GeneID" id="97193747"/>
<evidence type="ECO:0000313" key="1">
    <source>
        <dbReference type="EMBL" id="RGE88942.1"/>
    </source>
</evidence>
<name>A0A3E3K4I5_9FIRM</name>
<accession>A0A3E3K4I5</accession>
<dbReference type="Proteomes" id="UP000261080">
    <property type="component" value="Unassembled WGS sequence"/>
</dbReference>
<evidence type="ECO:0000313" key="2">
    <source>
        <dbReference type="Proteomes" id="UP000261080"/>
    </source>
</evidence>
<dbReference type="Gene3D" id="3.40.50.300">
    <property type="entry name" value="P-loop containing nucleotide triphosphate hydrolases"/>
    <property type="match status" value="1"/>
</dbReference>
<comment type="caution">
    <text evidence="1">The sequence shown here is derived from an EMBL/GenBank/DDBJ whole genome shotgun (WGS) entry which is preliminary data.</text>
</comment>
<gene>
    <name evidence="1" type="ORF">DW016_05430</name>
</gene>
<dbReference type="OrthoDB" id="2088152at2"/>
<dbReference type="SUPFAM" id="SSF52540">
    <property type="entry name" value="P-loop containing nucleoside triphosphate hydrolases"/>
    <property type="match status" value="1"/>
</dbReference>
<reference evidence="1 2" key="1">
    <citation type="submission" date="2018-08" db="EMBL/GenBank/DDBJ databases">
        <title>A genome reference for cultivated species of the human gut microbiota.</title>
        <authorList>
            <person name="Zou Y."/>
            <person name="Xue W."/>
            <person name="Luo G."/>
        </authorList>
    </citation>
    <scope>NUCLEOTIDE SEQUENCE [LARGE SCALE GENOMIC DNA]</scope>
    <source>
        <strain evidence="1 2">AF37-2AT</strain>
    </source>
</reference>
<keyword evidence="2" id="KW-1185">Reference proteome</keyword>
<dbReference type="RefSeq" id="WP_053769512.1">
    <property type="nucleotide sequence ID" value="NZ_CATZPC010000012.1"/>
</dbReference>
<dbReference type="InterPro" id="IPR027417">
    <property type="entry name" value="P-loop_NTPase"/>
</dbReference>